<dbReference type="Proteomes" id="UP001457282">
    <property type="component" value="Unassembled WGS sequence"/>
</dbReference>
<name>A0AAW1VZ12_RUBAR</name>
<dbReference type="SUPFAM" id="SSF52540">
    <property type="entry name" value="P-loop containing nucleoside triphosphate hydrolases"/>
    <property type="match status" value="2"/>
</dbReference>
<evidence type="ECO:0000313" key="11">
    <source>
        <dbReference type="Proteomes" id="UP001457282"/>
    </source>
</evidence>
<evidence type="ECO:0000256" key="6">
    <source>
        <dbReference type="SAM" id="MobiDB-lite"/>
    </source>
</evidence>
<dbReference type="InterPro" id="IPR027417">
    <property type="entry name" value="P-loop_NTPase"/>
</dbReference>
<feature type="compositionally biased region" description="Basic residues" evidence="6">
    <location>
        <begin position="428"/>
        <end position="437"/>
    </location>
</feature>
<dbReference type="Pfam" id="PF00271">
    <property type="entry name" value="Helicase_C"/>
    <property type="match status" value="1"/>
</dbReference>
<dbReference type="InterPro" id="IPR050079">
    <property type="entry name" value="DEAD_box_RNA_helicase"/>
</dbReference>
<dbReference type="GO" id="GO:0016787">
    <property type="term" value="F:hydrolase activity"/>
    <property type="evidence" value="ECO:0007669"/>
    <property type="project" value="UniProtKB-KW"/>
</dbReference>
<keyword evidence="3" id="KW-0347">Helicase</keyword>
<evidence type="ECO:0000256" key="3">
    <source>
        <dbReference type="ARBA" id="ARBA00022806"/>
    </source>
</evidence>
<keyword evidence="2" id="KW-0378">Hydrolase</keyword>
<dbReference type="SMART" id="SM00490">
    <property type="entry name" value="HELICc"/>
    <property type="match status" value="1"/>
</dbReference>
<dbReference type="InterPro" id="IPR014001">
    <property type="entry name" value="Helicase_ATP-bd"/>
</dbReference>
<dbReference type="EMBL" id="JBEDUW010000007">
    <property type="protein sequence ID" value="KAK9911710.1"/>
    <property type="molecule type" value="Genomic_DNA"/>
</dbReference>
<dbReference type="Gene3D" id="3.40.50.300">
    <property type="entry name" value="P-loop containing nucleotide triphosphate hydrolases"/>
    <property type="match status" value="2"/>
</dbReference>
<dbReference type="GO" id="GO:0003724">
    <property type="term" value="F:RNA helicase activity"/>
    <property type="evidence" value="ECO:0007669"/>
    <property type="project" value="InterPro"/>
</dbReference>
<dbReference type="PROSITE" id="PS51194">
    <property type="entry name" value="HELICASE_CTER"/>
    <property type="match status" value="1"/>
</dbReference>
<dbReference type="PANTHER" id="PTHR47959:SF24">
    <property type="entry name" value="ATP-DEPENDENT RNA HELICASE"/>
    <property type="match status" value="1"/>
</dbReference>
<dbReference type="CDD" id="cd18787">
    <property type="entry name" value="SF2_C_DEAD"/>
    <property type="match status" value="1"/>
</dbReference>
<keyword evidence="1" id="KW-0547">Nucleotide-binding</keyword>
<evidence type="ECO:0000259" key="9">
    <source>
        <dbReference type="PROSITE" id="PS51195"/>
    </source>
</evidence>
<evidence type="ECO:0000256" key="2">
    <source>
        <dbReference type="ARBA" id="ARBA00022801"/>
    </source>
</evidence>
<proteinExistence type="predicted"/>
<gene>
    <name evidence="10" type="ORF">M0R45_035605</name>
</gene>
<feature type="domain" description="Helicase C-terminal" evidence="8">
    <location>
        <begin position="240"/>
        <end position="380"/>
    </location>
</feature>
<evidence type="ECO:0008006" key="12">
    <source>
        <dbReference type="Google" id="ProtNLM"/>
    </source>
</evidence>
<accession>A0AAW1VZ12</accession>
<dbReference type="GO" id="GO:0005829">
    <property type="term" value="C:cytosol"/>
    <property type="evidence" value="ECO:0007669"/>
    <property type="project" value="TreeGrafter"/>
</dbReference>
<dbReference type="AlphaFoldDB" id="A0AAW1VZ12"/>
<dbReference type="PANTHER" id="PTHR47959">
    <property type="entry name" value="ATP-DEPENDENT RNA HELICASE RHLE-RELATED"/>
    <property type="match status" value="1"/>
</dbReference>
<dbReference type="Pfam" id="PF00270">
    <property type="entry name" value="DEAD"/>
    <property type="match status" value="1"/>
</dbReference>
<dbReference type="PROSITE" id="PS51192">
    <property type="entry name" value="HELICASE_ATP_BIND_1"/>
    <property type="match status" value="1"/>
</dbReference>
<evidence type="ECO:0000313" key="10">
    <source>
        <dbReference type="EMBL" id="KAK9911710.1"/>
    </source>
</evidence>
<feature type="domain" description="Helicase ATP-binding" evidence="7">
    <location>
        <begin position="40"/>
        <end position="209"/>
    </location>
</feature>
<dbReference type="GO" id="GO:0005524">
    <property type="term" value="F:ATP binding"/>
    <property type="evidence" value="ECO:0007669"/>
    <property type="project" value="UniProtKB-KW"/>
</dbReference>
<dbReference type="InterPro" id="IPR011545">
    <property type="entry name" value="DEAD/DEAH_box_helicase_dom"/>
</dbReference>
<comment type="caution">
    <text evidence="10">The sequence shown here is derived from an EMBL/GenBank/DDBJ whole genome shotgun (WGS) entry which is preliminary data.</text>
</comment>
<evidence type="ECO:0000256" key="4">
    <source>
        <dbReference type="ARBA" id="ARBA00022840"/>
    </source>
</evidence>
<feature type="region of interest" description="Disordered" evidence="6">
    <location>
        <begin position="394"/>
        <end position="437"/>
    </location>
</feature>
<keyword evidence="4" id="KW-0067">ATP-binding</keyword>
<feature type="domain" description="DEAD-box RNA helicase Q" evidence="9">
    <location>
        <begin position="9"/>
        <end position="37"/>
    </location>
</feature>
<feature type="short sequence motif" description="Q motif" evidence="5">
    <location>
        <begin position="9"/>
        <end position="37"/>
    </location>
</feature>
<evidence type="ECO:0000256" key="1">
    <source>
        <dbReference type="ARBA" id="ARBA00022741"/>
    </source>
</evidence>
<dbReference type="InterPro" id="IPR014014">
    <property type="entry name" value="RNA_helicase_DEAD_Q_motif"/>
</dbReference>
<protein>
    <recommendedName>
        <fullName evidence="12">RNA helicase</fullName>
    </recommendedName>
</protein>
<keyword evidence="11" id="KW-1185">Reference proteome</keyword>
<dbReference type="InterPro" id="IPR001650">
    <property type="entry name" value="Helicase_C-like"/>
</dbReference>
<evidence type="ECO:0000259" key="8">
    <source>
        <dbReference type="PROSITE" id="PS51194"/>
    </source>
</evidence>
<sequence length="437" mass="48912">MAAEEEKTMTFKSLGLCDQLVEAVDELQWKSPTPIQLQVIPHALQGKDLIAIAQTGSGKTGAFALPILQALLDSSQAFFALVLSPTRELAIQIAEQFDALGSVFGAKSVVLVGQVDMVQQSHILAKRPHIIVATPGRLLDHLSRTKGFSLGTLKYLADRLLDDEFKQDMDKIPNVIPRAGERRTYLFSATMTKKVKKVERAGLRNPVKIEVASKYSTVDTLKQLMLFKPAKNKDCYLVYILTEKFQCTTMVFTRTCDTTSFLALMLQNLGIRAIPLYGRMNQSKRLGALNMFKAGKYNVLVCTDVSCRGLDIPSVDMVINYNIPQDPKNYIHRVGRTARAGRSGVAISLVNQYEQEFYFRIESHIDKKLPEFPAQDEEVLQFEEGVREATRLAATKMKESGGKKRRSGGDNDEQDIEAILSHKDGRKFGKSKNFKKR</sequence>
<evidence type="ECO:0000259" key="7">
    <source>
        <dbReference type="PROSITE" id="PS51192"/>
    </source>
</evidence>
<reference evidence="10 11" key="1">
    <citation type="journal article" date="2023" name="G3 (Bethesda)">
        <title>A chromosome-length genome assembly and annotation of blackberry (Rubus argutus, cv. 'Hillquist').</title>
        <authorList>
            <person name="Bruna T."/>
            <person name="Aryal R."/>
            <person name="Dudchenko O."/>
            <person name="Sargent D.J."/>
            <person name="Mead D."/>
            <person name="Buti M."/>
            <person name="Cavallini A."/>
            <person name="Hytonen T."/>
            <person name="Andres J."/>
            <person name="Pham M."/>
            <person name="Weisz D."/>
            <person name="Mascagni F."/>
            <person name="Usai G."/>
            <person name="Natali L."/>
            <person name="Bassil N."/>
            <person name="Fernandez G.E."/>
            <person name="Lomsadze A."/>
            <person name="Armour M."/>
            <person name="Olukolu B."/>
            <person name="Poorten T."/>
            <person name="Britton C."/>
            <person name="Davik J."/>
            <person name="Ashrafi H."/>
            <person name="Aiden E.L."/>
            <person name="Borodovsky M."/>
            <person name="Worthington M."/>
        </authorList>
    </citation>
    <scope>NUCLEOTIDE SEQUENCE [LARGE SCALE GENOMIC DNA]</scope>
    <source>
        <strain evidence="10">PI 553951</strain>
    </source>
</reference>
<organism evidence="10 11">
    <name type="scientific">Rubus argutus</name>
    <name type="common">Southern blackberry</name>
    <dbReference type="NCBI Taxonomy" id="59490"/>
    <lineage>
        <taxon>Eukaryota</taxon>
        <taxon>Viridiplantae</taxon>
        <taxon>Streptophyta</taxon>
        <taxon>Embryophyta</taxon>
        <taxon>Tracheophyta</taxon>
        <taxon>Spermatophyta</taxon>
        <taxon>Magnoliopsida</taxon>
        <taxon>eudicotyledons</taxon>
        <taxon>Gunneridae</taxon>
        <taxon>Pentapetalae</taxon>
        <taxon>rosids</taxon>
        <taxon>fabids</taxon>
        <taxon>Rosales</taxon>
        <taxon>Rosaceae</taxon>
        <taxon>Rosoideae</taxon>
        <taxon>Rosoideae incertae sedis</taxon>
        <taxon>Rubus</taxon>
    </lineage>
</organism>
<dbReference type="PROSITE" id="PS51195">
    <property type="entry name" value="Q_MOTIF"/>
    <property type="match status" value="1"/>
</dbReference>
<dbReference type="SMART" id="SM00487">
    <property type="entry name" value="DEXDc"/>
    <property type="match status" value="1"/>
</dbReference>
<dbReference type="GO" id="GO:0003676">
    <property type="term" value="F:nucleic acid binding"/>
    <property type="evidence" value="ECO:0007669"/>
    <property type="project" value="InterPro"/>
</dbReference>
<evidence type="ECO:0000256" key="5">
    <source>
        <dbReference type="PROSITE-ProRule" id="PRU00552"/>
    </source>
</evidence>